<feature type="transmembrane region" description="Helical" evidence="3">
    <location>
        <begin position="12"/>
        <end position="30"/>
    </location>
</feature>
<evidence type="ECO:0000256" key="3">
    <source>
        <dbReference type="SAM" id="Phobius"/>
    </source>
</evidence>
<dbReference type="GO" id="GO:0005615">
    <property type="term" value="C:extracellular space"/>
    <property type="evidence" value="ECO:0007669"/>
    <property type="project" value="InterPro"/>
</dbReference>
<dbReference type="SUPFAM" id="SSF56574">
    <property type="entry name" value="Serpins"/>
    <property type="match status" value="1"/>
</dbReference>
<proteinExistence type="inferred from homology"/>
<dbReference type="InterPro" id="IPR042178">
    <property type="entry name" value="Serpin_sf_1"/>
</dbReference>
<sequence>MRSHCYQNVLSHQLLSFIFFASIALCTLFWPTTTAYELNYYLDKYARDTIQSIHANFSLRLLSNAADELNAVLSPLSLAITLSLTSAAASGITKLQINDVFAKGFSYNAVQKYYSLLANRLLPGNNGTIVAPGLLVVLHLCGRGTLSNAMIDIARDYMADILQFDCKNRSATATFINQWIANQTKSEFKIFARNVYNADWHFMLVDSFYLNAAWHYPFDERKTTAKDFYVNEHTITQVEMMSMWAFDKFKYTEDADVQVLGLPYQVDSNLFLYIFLPREKFALRSVVRELTGRRLLFLIARCKIVDVEINEKGSYPVNSTHEIINDELTVLWQGGHIKFIANHPFMFIITKIDQMILIGHYFS</sequence>
<keyword evidence="3" id="KW-0812">Transmembrane</keyword>
<reference evidence="5" key="1">
    <citation type="submission" date="2016-11" db="UniProtKB">
        <authorList>
            <consortium name="WormBaseParasite"/>
        </authorList>
    </citation>
    <scope>IDENTIFICATION</scope>
    <source>
        <strain evidence="5">pt0022</strain>
    </source>
</reference>
<dbReference type="InterPro" id="IPR042185">
    <property type="entry name" value="Serpin_sf_2"/>
</dbReference>
<evidence type="ECO:0000313" key="5">
    <source>
        <dbReference type="WBParaSite" id="maker-PairedContig_1944-snap-gene-3.41-mRNA-1"/>
    </source>
</evidence>
<dbReference type="Gene3D" id="2.30.39.10">
    <property type="entry name" value="Alpha-1-antitrypsin, domain 1"/>
    <property type="match status" value="1"/>
</dbReference>
<keyword evidence="3" id="KW-0472">Membrane</keyword>
<dbReference type="PANTHER" id="PTHR11461">
    <property type="entry name" value="SERINE PROTEASE INHIBITOR, SERPIN"/>
    <property type="match status" value="1"/>
</dbReference>
<dbReference type="InterPro" id="IPR023796">
    <property type="entry name" value="Serpin_dom"/>
</dbReference>
<dbReference type="PANTHER" id="PTHR11461:SF211">
    <property type="entry name" value="GH10112P-RELATED"/>
    <property type="match status" value="1"/>
</dbReference>
<dbReference type="AlphaFoldDB" id="A0A1I8EGS8"/>
<evidence type="ECO:0000259" key="4">
    <source>
        <dbReference type="SMART" id="SM00093"/>
    </source>
</evidence>
<dbReference type="InterPro" id="IPR036186">
    <property type="entry name" value="Serpin_sf"/>
</dbReference>
<name>A0A1I8EGS8_WUCBA</name>
<dbReference type="PROSITE" id="PS00284">
    <property type="entry name" value="SERPIN"/>
    <property type="match status" value="1"/>
</dbReference>
<comment type="similarity">
    <text evidence="1 2">Belongs to the serpin family.</text>
</comment>
<organism evidence="5">
    <name type="scientific">Wuchereria bancrofti</name>
    <dbReference type="NCBI Taxonomy" id="6293"/>
    <lineage>
        <taxon>Eukaryota</taxon>
        <taxon>Metazoa</taxon>
        <taxon>Ecdysozoa</taxon>
        <taxon>Nematoda</taxon>
        <taxon>Chromadorea</taxon>
        <taxon>Rhabditida</taxon>
        <taxon>Spirurina</taxon>
        <taxon>Spiruromorpha</taxon>
        <taxon>Filarioidea</taxon>
        <taxon>Onchocercidae</taxon>
        <taxon>Wuchereria</taxon>
    </lineage>
</organism>
<protein>
    <submittedName>
        <fullName evidence="5">SERPIN domain-containing protein</fullName>
    </submittedName>
</protein>
<evidence type="ECO:0000256" key="1">
    <source>
        <dbReference type="ARBA" id="ARBA00009500"/>
    </source>
</evidence>
<evidence type="ECO:0000256" key="2">
    <source>
        <dbReference type="RuleBase" id="RU000411"/>
    </source>
</evidence>
<dbReference type="STRING" id="6293.A0A1I8EGS8"/>
<dbReference type="Pfam" id="PF00079">
    <property type="entry name" value="Serpin"/>
    <property type="match status" value="1"/>
</dbReference>
<keyword evidence="3" id="KW-1133">Transmembrane helix</keyword>
<dbReference type="SMART" id="SM00093">
    <property type="entry name" value="SERPIN"/>
    <property type="match status" value="1"/>
</dbReference>
<dbReference type="InterPro" id="IPR023795">
    <property type="entry name" value="Serpin_CS"/>
</dbReference>
<dbReference type="GO" id="GO:0004867">
    <property type="term" value="F:serine-type endopeptidase inhibitor activity"/>
    <property type="evidence" value="ECO:0007669"/>
    <property type="project" value="InterPro"/>
</dbReference>
<dbReference type="WBParaSite" id="maker-PairedContig_1944-snap-gene-3.41-mRNA-1">
    <property type="protein sequence ID" value="maker-PairedContig_1944-snap-gene-3.41-mRNA-1"/>
    <property type="gene ID" value="maker-PairedContig_1944-snap-gene-3.41"/>
</dbReference>
<accession>A0A1I8EGS8</accession>
<dbReference type="Gene3D" id="3.30.497.10">
    <property type="entry name" value="Antithrombin, subunit I, domain 2"/>
    <property type="match status" value="1"/>
</dbReference>
<dbReference type="InterPro" id="IPR000215">
    <property type="entry name" value="Serpin_fam"/>
</dbReference>
<feature type="domain" description="Serpin" evidence="4">
    <location>
        <begin position="57"/>
        <end position="363"/>
    </location>
</feature>